<accession>A0ABN8M8E6</accession>
<dbReference type="Proteomes" id="UP001159427">
    <property type="component" value="Unassembled WGS sequence"/>
</dbReference>
<name>A0ABN8M8E6_9CNID</name>
<protein>
    <submittedName>
        <fullName evidence="1">Uncharacterized protein</fullName>
    </submittedName>
</protein>
<comment type="caution">
    <text evidence="1">The sequence shown here is derived from an EMBL/GenBank/DDBJ whole genome shotgun (WGS) entry which is preliminary data.</text>
</comment>
<proteinExistence type="predicted"/>
<feature type="non-terminal residue" evidence="1">
    <location>
        <position position="1"/>
    </location>
</feature>
<evidence type="ECO:0000313" key="2">
    <source>
        <dbReference type="Proteomes" id="UP001159427"/>
    </source>
</evidence>
<gene>
    <name evidence="1" type="ORF">PEVE_00021431</name>
</gene>
<keyword evidence="2" id="KW-1185">Reference proteome</keyword>
<sequence>YFTAQFNLNSETLKRTWKLIGLLINRKKGSTPPVITKVIYNEYCPSVLNTHFINVGSNLSAKLPPSDINQTVLHFVESTHMKFKIR</sequence>
<organism evidence="1 2">
    <name type="scientific">Porites evermanni</name>
    <dbReference type="NCBI Taxonomy" id="104178"/>
    <lineage>
        <taxon>Eukaryota</taxon>
        <taxon>Metazoa</taxon>
        <taxon>Cnidaria</taxon>
        <taxon>Anthozoa</taxon>
        <taxon>Hexacorallia</taxon>
        <taxon>Scleractinia</taxon>
        <taxon>Fungiina</taxon>
        <taxon>Poritidae</taxon>
        <taxon>Porites</taxon>
    </lineage>
</organism>
<reference evidence="1 2" key="1">
    <citation type="submission" date="2022-05" db="EMBL/GenBank/DDBJ databases">
        <authorList>
            <consortium name="Genoscope - CEA"/>
            <person name="William W."/>
        </authorList>
    </citation>
    <scope>NUCLEOTIDE SEQUENCE [LARGE SCALE GENOMIC DNA]</scope>
</reference>
<dbReference type="EMBL" id="CALNXI010000287">
    <property type="protein sequence ID" value="CAH3024052.1"/>
    <property type="molecule type" value="Genomic_DNA"/>
</dbReference>
<evidence type="ECO:0000313" key="1">
    <source>
        <dbReference type="EMBL" id="CAH3024052.1"/>
    </source>
</evidence>